<gene>
    <name evidence="1" type="ORF">ACFQ07_28960</name>
</gene>
<organism evidence="1 2">
    <name type="scientific">Actinomadura adrarensis</name>
    <dbReference type="NCBI Taxonomy" id="1819600"/>
    <lineage>
        <taxon>Bacteria</taxon>
        <taxon>Bacillati</taxon>
        <taxon>Actinomycetota</taxon>
        <taxon>Actinomycetes</taxon>
        <taxon>Streptosporangiales</taxon>
        <taxon>Thermomonosporaceae</taxon>
        <taxon>Actinomadura</taxon>
    </lineage>
</organism>
<comment type="caution">
    <text evidence="1">The sequence shown here is derived from an EMBL/GenBank/DDBJ whole genome shotgun (WGS) entry which is preliminary data.</text>
</comment>
<proteinExistence type="predicted"/>
<evidence type="ECO:0000313" key="2">
    <source>
        <dbReference type="Proteomes" id="UP001597083"/>
    </source>
</evidence>
<dbReference type="EMBL" id="JBHTIR010004058">
    <property type="protein sequence ID" value="MFD0856305.1"/>
    <property type="molecule type" value="Genomic_DNA"/>
</dbReference>
<sequence>MTTETVEVSGAEAQVAVGNTVNRDLVLQQIRIVRGRPRMVMTEDQVVERVNEYVTALNHDEIVETLRRFQAVAVTGPRRGGTTTTAIAALRHLRPDMPIRYFSAEHDDMEEIEIGGAAHGYVMRAADESRTGLWGCLETIRSVGGYLLVVGTPEECRHFVDFLTVIEVKPPPADAVYRRRLYRRGLHGSTWLDWPKAAELLDGALPGDGR</sequence>
<name>A0ABW3CQV0_9ACTN</name>
<dbReference type="Proteomes" id="UP001597083">
    <property type="component" value="Unassembled WGS sequence"/>
</dbReference>
<keyword evidence="2" id="KW-1185">Reference proteome</keyword>
<accession>A0ABW3CQV0</accession>
<reference evidence="2" key="1">
    <citation type="journal article" date="2019" name="Int. J. Syst. Evol. Microbiol.">
        <title>The Global Catalogue of Microorganisms (GCM) 10K type strain sequencing project: providing services to taxonomists for standard genome sequencing and annotation.</title>
        <authorList>
            <consortium name="The Broad Institute Genomics Platform"/>
            <consortium name="The Broad Institute Genome Sequencing Center for Infectious Disease"/>
            <person name="Wu L."/>
            <person name="Ma J."/>
        </authorList>
    </citation>
    <scope>NUCLEOTIDE SEQUENCE [LARGE SCALE GENOMIC DNA]</scope>
    <source>
        <strain evidence="2">JCM 31696</strain>
    </source>
</reference>
<protein>
    <submittedName>
        <fullName evidence="1">Uncharacterized protein</fullName>
    </submittedName>
</protein>
<evidence type="ECO:0000313" key="1">
    <source>
        <dbReference type="EMBL" id="MFD0856305.1"/>
    </source>
</evidence>
<feature type="non-terminal residue" evidence="1">
    <location>
        <position position="210"/>
    </location>
</feature>